<dbReference type="Pfam" id="PF02661">
    <property type="entry name" value="Fic"/>
    <property type="match status" value="1"/>
</dbReference>
<feature type="domain" description="Fido" evidence="1">
    <location>
        <begin position="8"/>
        <end position="127"/>
    </location>
</feature>
<proteinExistence type="predicted"/>
<dbReference type="InterPro" id="IPR003812">
    <property type="entry name" value="Fido"/>
</dbReference>
<reference evidence="2 3" key="1">
    <citation type="submission" date="2016-10" db="EMBL/GenBank/DDBJ databases">
        <authorList>
            <person name="de Groot N.N."/>
        </authorList>
    </citation>
    <scope>NUCLEOTIDE SEQUENCE [LARGE SCALE GENOMIC DNA]</scope>
    <source>
        <strain evidence="2 3">IBRC-M10418</strain>
    </source>
</reference>
<dbReference type="Proteomes" id="UP000199215">
    <property type="component" value="Unassembled WGS sequence"/>
</dbReference>
<evidence type="ECO:0000259" key="1">
    <source>
        <dbReference type="PROSITE" id="PS51459"/>
    </source>
</evidence>
<dbReference type="STRING" id="1267564.SAMN05192561_10280"/>
<dbReference type="SUPFAM" id="SSF140931">
    <property type="entry name" value="Fic-like"/>
    <property type="match status" value="1"/>
</dbReference>
<gene>
    <name evidence="2" type="ORF">SAMN05192561_10280</name>
</gene>
<dbReference type="RefSeq" id="WP_092815876.1">
    <property type="nucleotide sequence ID" value="NZ_FNWU01000002.1"/>
</dbReference>
<dbReference type="Gene3D" id="1.20.120.1870">
    <property type="entry name" value="Fic/DOC protein, Fido domain"/>
    <property type="match status" value="1"/>
</dbReference>
<protein>
    <submittedName>
        <fullName evidence="2">Death on curing protein</fullName>
    </submittedName>
</protein>
<dbReference type="PANTHER" id="PTHR39426:SF1">
    <property type="entry name" value="HOMOLOGY TO DEATH-ON-CURING PROTEIN OF PHAGE P1"/>
    <property type="match status" value="1"/>
</dbReference>
<evidence type="ECO:0000313" key="3">
    <source>
        <dbReference type="Proteomes" id="UP000199215"/>
    </source>
</evidence>
<keyword evidence="3" id="KW-1185">Reference proteome</keyword>
<dbReference type="AlphaFoldDB" id="A0A1H6IHJ8"/>
<dbReference type="InterPro" id="IPR053737">
    <property type="entry name" value="Type_II_TA_Toxin"/>
</dbReference>
<evidence type="ECO:0000313" key="2">
    <source>
        <dbReference type="EMBL" id="SEH45836.1"/>
    </source>
</evidence>
<dbReference type="GO" id="GO:0016301">
    <property type="term" value="F:kinase activity"/>
    <property type="evidence" value="ECO:0007669"/>
    <property type="project" value="InterPro"/>
</dbReference>
<name>A0A1H6IHJ8_9EURY</name>
<sequence length="162" mass="18436">MTDSLWYPSVEDVLDIHEDIVSEYSDTNSGVQSRGDIEFALEYVSEGSFGSVPETIHEKAFHLLRLLVANHPFVDGNKRTALNTTTVFYLLNGRQFEYDNEIRGILAKFGTDEKAVDEDDVLEYLRAHTSEVDLNEVVKRWRGDLVEYGLEQLSDESSDPND</sequence>
<dbReference type="PANTHER" id="PTHR39426">
    <property type="entry name" value="HOMOLOGY TO DEATH-ON-CURING PROTEIN OF PHAGE P1"/>
    <property type="match status" value="1"/>
</dbReference>
<dbReference type="InterPro" id="IPR006440">
    <property type="entry name" value="Doc"/>
</dbReference>
<dbReference type="PROSITE" id="PS51459">
    <property type="entry name" value="FIDO"/>
    <property type="match status" value="1"/>
</dbReference>
<dbReference type="OrthoDB" id="123270at2157"/>
<organism evidence="2 3">
    <name type="scientific">Halopenitus malekzadehii</name>
    <dbReference type="NCBI Taxonomy" id="1267564"/>
    <lineage>
        <taxon>Archaea</taxon>
        <taxon>Methanobacteriati</taxon>
        <taxon>Methanobacteriota</taxon>
        <taxon>Stenosarchaea group</taxon>
        <taxon>Halobacteria</taxon>
        <taxon>Halobacteriales</taxon>
        <taxon>Haloferacaceae</taxon>
        <taxon>Halopenitus</taxon>
    </lineage>
</organism>
<accession>A0A1H6IHJ8</accession>
<dbReference type="EMBL" id="FNWU01000002">
    <property type="protein sequence ID" value="SEH45836.1"/>
    <property type="molecule type" value="Genomic_DNA"/>
</dbReference>
<dbReference type="InterPro" id="IPR036597">
    <property type="entry name" value="Fido-like_dom_sf"/>
</dbReference>
<dbReference type="NCBIfam" id="TIGR01550">
    <property type="entry name" value="DOC_P1"/>
    <property type="match status" value="1"/>
</dbReference>